<keyword evidence="2" id="KW-1185">Reference proteome</keyword>
<reference evidence="1 2" key="1">
    <citation type="journal article" date="2016" name="Sci. Rep.">
        <title>Metabolic traits of an uncultured archaeal lineage -MSBL1- from brine pools of the Red Sea.</title>
        <authorList>
            <person name="Mwirichia R."/>
            <person name="Alam I."/>
            <person name="Rashid M."/>
            <person name="Vinu M."/>
            <person name="Ba-Alawi W."/>
            <person name="Anthony Kamau A."/>
            <person name="Kamanda Ngugi D."/>
            <person name="Goker M."/>
            <person name="Klenk H.P."/>
            <person name="Bajic V."/>
            <person name="Stingl U."/>
        </authorList>
    </citation>
    <scope>NUCLEOTIDE SEQUENCE [LARGE SCALE GENOMIC DNA]</scope>
    <source>
        <strain evidence="1">SCGC-AAA385M02</strain>
    </source>
</reference>
<accession>A0A133VR91</accession>
<name>A0A133VR91_9EURY</name>
<dbReference type="AlphaFoldDB" id="A0A133VR91"/>
<gene>
    <name evidence="1" type="ORF">AKJ59_00010</name>
</gene>
<comment type="caution">
    <text evidence="1">The sequence shown here is derived from an EMBL/GenBank/DDBJ whole genome shotgun (WGS) entry which is preliminary data.</text>
</comment>
<sequence length="170" mass="19557">MEDNKKPIKPVLKRNNGYYKSVLTRRLEVSINHVGQNIKQTLENILKHDMEEKCCVEGYIKKGSTNILSYSSGVIKGELIEFEVVFECRIYFPVEGLVLECIAKNITKAGIRAELDEQPSPIVIFVSRDHHYDNVNFANIKENDTIHVRVIANRFELNDEYISVIGELMK</sequence>
<evidence type="ECO:0000313" key="2">
    <source>
        <dbReference type="Proteomes" id="UP000070248"/>
    </source>
</evidence>
<evidence type="ECO:0008006" key="3">
    <source>
        <dbReference type="Google" id="ProtNLM"/>
    </source>
</evidence>
<dbReference type="EMBL" id="LHYL01000001">
    <property type="protein sequence ID" value="KXB08976.1"/>
    <property type="molecule type" value="Genomic_DNA"/>
</dbReference>
<organism evidence="1 2">
    <name type="scientific">candidate division MSBL1 archaeon SCGC-AAA385M02</name>
    <dbReference type="NCBI Taxonomy" id="1698287"/>
    <lineage>
        <taxon>Archaea</taxon>
        <taxon>Methanobacteriati</taxon>
        <taxon>Methanobacteriota</taxon>
        <taxon>candidate division MSBL1</taxon>
    </lineage>
</organism>
<proteinExistence type="predicted"/>
<dbReference type="Proteomes" id="UP000070248">
    <property type="component" value="Unassembled WGS sequence"/>
</dbReference>
<protein>
    <recommendedName>
        <fullName evidence="3">S1 motif domain-containing protein</fullName>
    </recommendedName>
</protein>
<evidence type="ECO:0000313" key="1">
    <source>
        <dbReference type="EMBL" id="KXB08976.1"/>
    </source>
</evidence>